<dbReference type="InterPro" id="IPR036691">
    <property type="entry name" value="Endo/exonu/phosph_ase_sf"/>
</dbReference>
<dbReference type="AlphaFoldDB" id="A0A8X6XNH3"/>
<keyword evidence="2" id="KW-1185">Reference proteome</keyword>
<dbReference type="OrthoDB" id="6432697at2759"/>
<comment type="caution">
    <text evidence="1">The sequence shown here is derived from an EMBL/GenBank/DDBJ whole genome shotgun (WGS) entry which is preliminary data.</text>
</comment>
<organism evidence="1 2">
    <name type="scientific">Trichonephila inaurata madagascariensis</name>
    <dbReference type="NCBI Taxonomy" id="2747483"/>
    <lineage>
        <taxon>Eukaryota</taxon>
        <taxon>Metazoa</taxon>
        <taxon>Ecdysozoa</taxon>
        <taxon>Arthropoda</taxon>
        <taxon>Chelicerata</taxon>
        <taxon>Arachnida</taxon>
        <taxon>Araneae</taxon>
        <taxon>Araneomorphae</taxon>
        <taxon>Entelegynae</taxon>
        <taxon>Araneoidea</taxon>
        <taxon>Nephilidae</taxon>
        <taxon>Trichonephila</taxon>
        <taxon>Trichonephila inaurata</taxon>
    </lineage>
</organism>
<proteinExistence type="predicted"/>
<sequence length="235" mass="27748">MTITVSSNPRNLDYNSAMIDISFGGYDFTVFSYYFEPSVNIDLDLRKIEQLFSNRILKRLIWCMDANNQGTSYIDITAVGHNVLGLIERWFIAEYDSFSDYRMISFEMKIPKPNRTCDNSVKTNFFNTKRANWNMFYSQCPKAENPILESLNNCVQPDSLELCVQDVQELITSAAEKSIPLKKSGYHKVLWWYVELFCKSKQLNTARRRYQRTKTSVLREVYREIYFQIKIKYKV</sequence>
<dbReference type="Gene3D" id="3.60.10.10">
    <property type="entry name" value="Endonuclease/exonuclease/phosphatase"/>
    <property type="match status" value="1"/>
</dbReference>
<name>A0A8X6XNH3_9ARAC</name>
<dbReference type="SUPFAM" id="SSF56219">
    <property type="entry name" value="DNase I-like"/>
    <property type="match status" value="1"/>
</dbReference>
<reference evidence="1" key="1">
    <citation type="submission" date="2020-08" db="EMBL/GenBank/DDBJ databases">
        <title>Multicomponent nature underlies the extraordinary mechanical properties of spider dragline silk.</title>
        <authorList>
            <person name="Kono N."/>
            <person name="Nakamura H."/>
            <person name="Mori M."/>
            <person name="Yoshida Y."/>
            <person name="Ohtoshi R."/>
            <person name="Malay A.D."/>
            <person name="Moran D.A.P."/>
            <person name="Tomita M."/>
            <person name="Numata K."/>
            <person name="Arakawa K."/>
        </authorList>
    </citation>
    <scope>NUCLEOTIDE SEQUENCE</scope>
</reference>
<evidence type="ECO:0000313" key="1">
    <source>
        <dbReference type="EMBL" id="GFY54821.1"/>
    </source>
</evidence>
<dbReference type="Proteomes" id="UP000886998">
    <property type="component" value="Unassembled WGS sequence"/>
</dbReference>
<protein>
    <submittedName>
        <fullName evidence="1">Uncharacterized protein</fullName>
    </submittedName>
</protein>
<dbReference type="EMBL" id="BMAV01010025">
    <property type="protein sequence ID" value="GFY54821.1"/>
    <property type="molecule type" value="Genomic_DNA"/>
</dbReference>
<evidence type="ECO:0000313" key="2">
    <source>
        <dbReference type="Proteomes" id="UP000886998"/>
    </source>
</evidence>
<accession>A0A8X6XNH3</accession>
<gene>
    <name evidence="1" type="primary">AVEN_114035_1</name>
    <name evidence="1" type="ORF">TNIN_363651</name>
</gene>